<dbReference type="PANTHER" id="PTHR12526:SF630">
    <property type="entry name" value="GLYCOSYLTRANSFERASE"/>
    <property type="match status" value="1"/>
</dbReference>
<proteinExistence type="predicted"/>
<dbReference type="KEGG" id="asem:NNL22_05175"/>
<dbReference type="EMBL" id="CP101527">
    <property type="protein sequence ID" value="UZW75976.1"/>
    <property type="molecule type" value="Genomic_DNA"/>
</dbReference>
<dbReference type="GO" id="GO:1901135">
    <property type="term" value="P:carbohydrate derivative metabolic process"/>
    <property type="evidence" value="ECO:0007669"/>
    <property type="project" value="UniProtKB-ARBA"/>
</dbReference>
<dbReference type="SUPFAM" id="SSF53756">
    <property type="entry name" value="UDP-Glycosyltransferase/glycogen phosphorylase"/>
    <property type="match status" value="1"/>
</dbReference>
<dbReference type="Gene3D" id="3.40.50.2000">
    <property type="entry name" value="Glycogen Phosphorylase B"/>
    <property type="match status" value="2"/>
</dbReference>
<gene>
    <name evidence="3" type="ORF">NNL22_05175</name>
</gene>
<evidence type="ECO:0000259" key="1">
    <source>
        <dbReference type="Pfam" id="PF00534"/>
    </source>
</evidence>
<sequence length="366" mass="40329">MKNSNTKQKKVVIQVVQHLLPGGLEIMCLDLQKFSPRDHEVHIVSLEGSAEEMAKRWPRLLSTDASLHFMGKKEGREPLLLIKLARLFKKLKASVVQTHHIGPLLYGGLAAKMAGIKTIVHTEHDAWHLENASDKAISEFCFKWVKPILVADADIVAQNITSAIPTATPKIVHNGIDTRHFSPGNKAQSRQDLGLPRNVTIVGCAARMHAVKGHEVLLDALFRLPKEVHLALAGTGPTEQLLKKQVIELSLQDRVHFLGQVEDMPAFYRAIDVFCLASYEEGMPLSPLEAQSCGTRAIVTDVGGCKETLCPKSGTLIDARNSKALSNAINKVISTIPLASPRDFIVERRDVTHMVDAYQKLMFAVS</sequence>
<feature type="domain" description="Glycosyltransferase subfamily 4-like N-terminal" evidence="2">
    <location>
        <begin position="22"/>
        <end position="179"/>
    </location>
</feature>
<evidence type="ECO:0000259" key="2">
    <source>
        <dbReference type="Pfam" id="PF13439"/>
    </source>
</evidence>
<keyword evidence="3" id="KW-0328">Glycosyltransferase</keyword>
<feature type="domain" description="Glycosyl transferase family 1" evidence="1">
    <location>
        <begin position="186"/>
        <end position="334"/>
    </location>
</feature>
<keyword evidence="3" id="KW-0808">Transferase</keyword>
<name>A0A9E8HN40_9ALTE</name>
<dbReference type="Proteomes" id="UP001164472">
    <property type="component" value="Chromosome"/>
</dbReference>
<organism evidence="3 4">
    <name type="scientific">Alkalimarinus sediminis</name>
    <dbReference type="NCBI Taxonomy" id="1632866"/>
    <lineage>
        <taxon>Bacteria</taxon>
        <taxon>Pseudomonadati</taxon>
        <taxon>Pseudomonadota</taxon>
        <taxon>Gammaproteobacteria</taxon>
        <taxon>Alteromonadales</taxon>
        <taxon>Alteromonadaceae</taxon>
        <taxon>Alkalimarinus</taxon>
    </lineage>
</organism>
<dbReference type="EC" id="2.4.-.-" evidence="3"/>
<dbReference type="Pfam" id="PF13439">
    <property type="entry name" value="Glyco_transf_4"/>
    <property type="match status" value="1"/>
</dbReference>
<dbReference type="InterPro" id="IPR001296">
    <property type="entry name" value="Glyco_trans_1"/>
</dbReference>
<evidence type="ECO:0000313" key="3">
    <source>
        <dbReference type="EMBL" id="UZW75976.1"/>
    </source>
</evidence>
<accession>A0A9E8HN40</accession>
<reference evidence="3" key="1">
    <citation type="submission" date="2022-07" db="EMBL/GenBank/DDBJ databases">
        <title>Alkalimarinus sp. nov., isolated from gut of a Alitta virens.</title>
        <authorList>
            <person name="Yang A.I."/>
            <person name="Shin N.-R."/>
        </authorList>
    </citation>
    <scope>NUCLEOTIDE SEQUENCE</scope>
    <source>
        <strain evidence="3">FA028</strain>
    </source>
</reference>
<dbReference type="PANTHER" id="PTHR12526">
    <property type="entry name" value="GLYCOSYLTRANSFERASE"/>
    <property type="match status" value="1"/>
</dbReference>
<dbReference type="GO" id="GO:0016757">
    <property type="term" value="F:glycosyltransferase activity"/>
    <property type="evidence" value="ECO:0007669"/>
    <property type="project" value="UniProtKB-KW"/>
</dbReference>
<evidence type="ECO:0000313" key="4">
    <source>
        <dbReference type="Proteomes" id="UP001164472"/>
    </source>
</evidence>
<dbReference type="RefSeq" id="WP_251812246.1">
    <property type="nucleotide sequence ID" value="NZ_CP101527.1"/>
</dbReference>
<keyword evidence="4" id="KW-1185">Reference proteome</keyword>
<dbReference type="AlphaFoldDB" id="A0A9E8HN40"/>
<protein>
    <submittedName>
        <fullName evidence="3">Glycosyltransferase</fullName>
        <ecNumber evidence="3">2.4.-.-</ecNumber>
    </submittedName>
</protein>
<dbReference type="Pfam" id="PF00534">
    <property type="entry name" value="Glycos_transf_1"/>
    <property type="match status" value="1"/>
</dbReference>
<dbReference type="InterPro" id="IPR028098">
    <property type="entry name" value="Glyco_trans_4-like_N"/>
</dbReference>